<organism evidence="5 6">
    <name type="scientific">Monoraphidium neglectum</name>
    <dbReference type="NCBI Taxonomy" id="145388"/>
    <lineage>
        <taxon>Eukaryota</taxon>
        <taxon>Viridiplantae</taxon>
        <taxon>Chlorophyta</taxon>
        <taxon>core chlorophytes</taxon>
        <taxon>Chlorophyceae</taxon>
        <taxon>CS clade</taxon>
        <taxon>Sphaeropleales</taxon>
        <taxon>Selenastraceae</taxon>
        <taxon>Monoraphidium</taxon>
    </lineage>
</organism>
<sequence>MQTGRALSSGAISRGTPLPSLKAPVPRPAPSCRAPRSRAPSVAVAASASGVPRAVGAAAVAVQEPGTIMMSAVEMYQKEKRLQTQVFQLAENTVAIRSLDYDRDRFDIEFGLEKGTTYNSYIIFGDDYTALIDASHEKFSRLYIQTLKDQLAAAGRGIDYIVVSHTEPDHSFLVPAVSG</sequence>
<feature type="domain" description="Metallo-beta-lactamase" evidence="4">
    <location>
        <begin position="118"/>
        <end position="176"/>
    </location>
</feature>
<keyword evidence="1" id="KW-0813">Transport</keyword>
<dbReference type="AlphaFoldDB" id="A0A0D2LZQ1"/>
<proteinExistence type="predicted"/>
<dbReference type="OrthoDB" id="432169at2759"/>
<reference evidence="5 6" key="1">
    <citation type="journal article" date="2013" name="BMC Genomics">
        <title>Reconstruction of the lipid metabolism for the microalga Monoraphidium neglectum from its genome sequence reveals characteristics suitable for biofuel production.</title>
        <authorList>
            <person name="Bogen C."/>
            <person name="Al-Dilaimi A."/>
            <person name="Albersmeier A."/>
            <person name="Wichmann J."/>
            <person name="Grundmann M."/>
            <person name="Rupp O."/>
            <person name="Lauersen K.J."/>
            <person name="Blifernez-Klassen O."/>
            <person name="Kalinowski J."/>
            <person name="Goesmann A."/>
            <person name="Mussgnug J.H."/>
            <person name="Kruse O."/>
        </authorList>
    </citation>
    <scope>NUCLEOTIDE SEQUENCE [LARGE SCALE GENOMIC DNA]</scope>
    <source>
        <strain evidence="5 6">SAG 48.87</strain>
    </source>
</reference>
<dbReference type="GeneID" id="25730562"/>
<dbReference type="EMBL" id="KK103860">
    <property type="protein sequence ID" value="KIY94831.1"/>
    <property type="molecule type" value="Genomic_DNA"/>
</dbReference>
<evidence type="ECO:0000256" key="3">
    <source>
        <dbReference type="SAM" id="MobiDB-lite"/>
    </source>
</evidence>
<dbReference type="GO" id="GO:0016491">
    <property type="term" value="F:oxidoreductase activity"/>
    <property type="evidence" value="ECO:0007669"/>
    <property type="project" value="UniProtKB-KW"/>
</dbReference>
<name>A0A0D2LZQ1_9CHLO</name>
<dbReference type="InterPro" id="IPR036866">
    <property type="entry name" value="RibonucZ/Hydroxyglut_hydro"/>
</dbReference>
<evidence type="ECO:0000256" key="1">
    <source>
        <dbReference type="ARBA" id="ARBA00022448"/>
    </source>
</evidence>
<accession>A0A0D2LZQ1</accession>
<keyword evidence="5" id="KW-0560">Oxidoreductase</keyword>
<evidence type="ECO:0000313" key="6">
    <source>
        <dbReference type="Proteomes" id="UP000054498"/>
    </source>
</evidence>
<protein>
    <submittedName>
        <fullName evidence="5">Putative diflavin flavoprotein A 2</fullName>
        <ecNumber evidence="5">1.-.-.-</ecNumber>
    </submittedName>
</protein>
<dbReference type="Pfam" id="PF00753">
    <property type="entry name" value="Lactamase_B"/>
    <property type="match status" value="1"/>
</dbReference>
<evidence type="ECO:0000259" key="4">
    <source>
        <dbReference type="Pfam" id="PF00753"/>
    </source>
</evidence>
<keyword evidence="2" id="KW-0249">Electron transport</keyword>
<dbReference type="STRING" id="145388.A0A0D2LZQ1"/>
<dbReference type="Proteomes" id="UP000054498">
    <property type="component" value="Unassembled WGS sequence"/>
</dbReference>
<feature type="region of interest" description="Disordered" evidence="3">
    <location>
        <begin position="1"/>
        <end position="38"/>
    </location>
</feature>
<dbReference type="InterPro" id="IPR051285">
    <property type="entry name" value="NADH_oxidoreductase_modular"/>
</dbReference>
<gene>
    <name evidence="5" type="ORF">MNEG_13130</name>
</gene>
<evidence type="ECO:0000256" key="2">
    <source>
        <dbReference type="ARBA" id="ARBA00022982"/>
    </source>
</evidence>
<evidence type="ECO:0000313" key="5">
    <source>
        <dbReference type="EMBL" id="KIY94831.1"/>
    </source>
</evidence>
<dbReference type="Gene3D" id="3.60.15.10">
    <property type="entry name" value="Ribonuclease Z/Hydroxyacylglutathione hydrolase-like"/>
    <property type="match status" value="1"/>
</dbReference>
<dbReference type="EC" id="1.-.-.-" evidence="5"/>
<dbReference type="SUPFAM" id="SSF56281">
    <property type="entry name" value="Metallo-hydrolase/oxidoreductase"/>
    <property type="match status" value="1"/>
</dbReference>
<keyword evidence="6" id="KW-1185">Reference proteome</keyword>
<dbReference type="KEGG" id="mng:MNEG_13130"/>
<dbReference type="InterPro" id="IPR001279">
    <property type="entry name" value="Metallo-B-lactamas"/>
</dbReference>
<dbReference type="PANTHER" id="PTHR32145:SF11">
    <property type="entry name" value="DIFLAVIN FLAVOPROTEIN A 2-RELATED"/>
    <property type="match status" value="1"/>
</dbReference>
<dbReference type="RefSeq" id="XP_013893851.1">
    <property type="nucleotide sequence ID" value="XM_014038397.1"/>
</dbReference>
<dbReference type="PANTHER" id="PTHR32145">
    <property type="entry name" value="DIFLAVIN FLAVOPROTEIN A 2-RELATED"/>
    <property type="match status" value="1"/>
</dbReference>